<reference evidence="1" key="2">
    <citation type="journal article" date="2015" name="Fish Shellfish Immunol.">
        <title>Early steps in the European eel (Anguilla anguilla)-Vibrio vulnificus interaction in the gills: Role of the RtxA13 toxin.</title>
        <authorList>
            <person name="Callol A."/>
            <person name="Pajuelo D."/>
            <person name="Ebbesson L."/>
            <person name="Teles M."/>
            <person name="MacKenzie S."/>
            <person name="Amaro C."/>
        </authorList>
    </citation>
    <scope>NUCLEOTIDE SEQUENCE</scope>
</reference>
<dbReference type="AlphaFoldDB" id="A0A0E9X511"/>
<reference evidence="1" key="1">
    <citation type="submission" date="2014-11" db="EMBL/GenBank/DDBJ databases">
        <authorList>
            <person name="Amaro Gonzalez C."/>
        </authorList>
    </citation>
    <scope>NUCLEOTIDE SEQUENCE</scope>
</reference>
<organism evidence="1">
    <name type="scientific">Anguilla anguilla</name>
    <name type="common">European freshwater eel</name>
    <name type="synonym">Muraena anguilla</name>
    <dbReference type="NCBI Taxonomy" id="7936"/>
    <lineage>
        <taxon>Eukaryota</taxon>
        <taxon>Metazoa</taxon>
        <taxon>Chordata</taxon>
        <taxon>Craniata</taxon>
        <taxon>Vertebrata</taxon>
        <taxon>Euteleostomi</taxon>
        <taxon>Actinopterygii</taxon>
        <taxon>Neopterygii</taxon>
        <taxon>Teleostei</taxon>
        <taxon>Anguilliformes</taxon>
        <taxon>Anguillidae</taxon>
        <taxon>Anguilla</taxon>
    </lineage>
</organism>
<proteinExistence type="predicted"/>
<name>A0A0E9X511_ANGAN</name>
<sequence length="122" mass="14422">MQILFFNPRIWGHSHISVGLLMRRLLKKKPFWERLGEQPQTANTIKKWARTLTCNDFWKRTQSLKAHMRHIFSENIRIAALQPHSDAVPLSPYMMHPFLPYDTQSITAVRYQCFWVSGNIVV</sequence>
<protein>
    <submittedName>
        <fullName evidence="1">Uncharacterized protein</fullName>
    </submittedName>
</protein>
<accession>A0A0E9X511</accession>
<dbReference type="EMBL" id="GBXM01010878">
    <property type="protein sequence ID" value="JAH97699.1"/>
    <property type="molecule type" value="Transcribed_RNA"/>
</dbReference>
<evidence type="ECO:0000313" key="1">
    <source>
        <dbReference type="EMBL" id="JAH97699.1"/>
    </source>
</evidence>